<feature type="binding site" evidence="8">
    <location>
        <position position="63"/>
    </location>
    <ligand>
        <name>Zn(2+)</name>
        <dbReference type="ChEBI" id="CHEBI:29105"/>
        <label>1</label>
        <note>catalytic</note>
    </ligand>
</feature>
<keyword evidence="3 8" id="KW-0540">Nuclease</keyword>
<evidence type="ECO:0000256" key="5">
    <source>
        <dbReference type="ARBA" id="ARBA00022759"/>
    </source>
</evidence>
<dbReference type="InterPro" id="IPR036866">
    <property type="entry name" value="RibonucZ/Hydroxyglut_hydro"/>
</dbReference>
<dbReference type="GO" id="GO:0008270">
    <property type="term" value="F:zinc ion binding"/>
    <property type="evidence" value="ECO:0007669"/>
    <property type="project" value="UniProtKB-UniRule"/>
</dbReference>
<evidence type="ECO:0000256" key="8">
    <source>
        <dbReference type="HAMAP-Rule" id="MF_01818"/>
    </source>
</evidence>
<feature type="binding site" evidence="8">
    <location>
        <position position="61"/>
    </location>
    <ligand>
        <name>Zn(2+)</name>
        <dbReference type="ChEBI" id="CHEBI:29105"/>
        <label>1</label>
        <note>catalytic</note>
    </ligand>
</feature>
<reference evidence="10 11" key="3">
    <citation type="journal article" name="Genome Announc.">
        <title>Improved Draft Genome Sequence of Clostridium pasteurianum Strain ATCC 6013 (DSM 525) Using a Hybrid Next-Generation Sequencing Approach.</title>
        <authorList>
            <person name="Pyne M.E."/>
            <person name="Utturkar S."/>
            <person name="Brown S.D."/>
            <person name="Moo-Young M."/>
            <person name="Chung D.A."/>
            <person name="Chou C.P."/>
        </authorList>
    </citation>
    <scope>NUCLEOTIDE SEQUENCE [LARGE SCALE GENOMIC DNA]</scope>
    <source>
        <strain evidence="10 11">ATCC 6013</strain>
    </source>
</reference>
<keyword evidence="6 8" id="KW-0378">Hydrolase</keyword>
<accession>A0A0H3J9F7</accession>
<dbReference type="EMBL" id="CP009268">
    <property type="protein sequence ID" value="AJA53960.1"/>
    <property type="molecule type" value="Genomic_DNA"/>
</dbReference>
<dbReference type="NCBIfam" id="TIGR02651">
    <property type="entry name" value="RNase_Z"/>
    <property type="match status" value="1"/>
</dbReference>
<evidence type="ECO:0000256" key="2">
    <source>
        <dbReference type="ARBA" id="ARBA00022694"/>
    </source>
</evidence>
<reference evidence="10" key="2">
    <citation type="submission" date="2015-10" db="EMBL/GenBank/DDBJ databases">
        <title>Improved Draft Genome Sequence of Clostridium pasteurianum Strain ATCC 6013 (DSM 525) Using a Hybrid Next-Generation Sequencing Approach.</title>
        <authorList>
            <person name="Pyne M.E."/>
            <person name="Utturkar S.M."/>
            <person name="Brown S.D."/>
            <person name="Moo-Young M."/>
            <person name="Chung D.A."/>
            <person name="Chou P.C."/>
        </authorList>
    </citation>
    <scope>NUCLEOTIDE SEQUENCE</scope>
    <source>
        <strain evidence="10">ATCC 6013</strain>
    </source>
</reference>
<feature type="active site" description="Proton acceptor" evidence="8">
    <location>
        <position position="65"/>
    </location>
</feature>
<dbReference type="PANTHER" id="PTHR46018">
    <property type="entry name" value="ZINC PHOSPHODIESTERASE ELAC PROTEIN 1"/>
    <property type="match status" value="1"/>
</dbReference>
<evidence type="ECO:0000256" key="6">
    <source>
        <dbReference type="ARBA" id="ARBA00022801"/>
    </source>
</evidence>
<keyword evidence="5 8" id="KW-0255">Endonuclease</keyword>
<dbReference type="PATRIC" id="fig|1262449.3.peg.2190"/>
<dbReference type="eggNOG" id="COG1234">
    <property type="taxonomic scope" value="Bacteria"/>
</dbReference>
<organism evidence="9 12">
    <name type="scientific">Clostridium pasteurianum DSM 525 = ATCC 6013</name>
    <dbReference type="NCBI Taxonomy" id="1262449"/>
    <lineage>
        <taxon>Bacteria</taxon>
        <taxon>Bacillati</taxon>
        <taxon>Bacillota</taxon>
        <taxon>Clostridia</taxon>
        <taxon>Eubacteriales</taxon>
        <taxon>Clostridiaceae</taxon>
        <taxon>Clostridium</taxon>
    </lineage>
</organism>
<dbReference type="EC" id="3.1.26.11" evidence="8"/>
<dbReference type="KEGG" id="cpae:CPAST_c39340"/>
<keyword evidence="2 8" id="KW-0819">tRNA processing</keyword>
<feature type="binding site" evidence="8">
    <location>
        <position position="206"/>
    </location>
    <ligand>
        <name>Zn(2+)</name>
        <dbReference type="ChEBI" id="CHEBI:29105"/>
        <label>2</label>
        <note>catalytic</note>
    </ligand>
</feature>
<feature type="binding site" evidence="8">
    <location>
        <position position="206"/>
    </location>
    <ligand>
        <name>Zn(2+)</name>
        <dbReference type="ChEBI" id="CHEBI:29105"/>
        <label>1</label>
        <note>catalytic</note>
    </ligand>
</feature>
<comment type="cofactor">
    <cofactor evidence="8">
        <name>Zn(2+)</name>
        <dbReference type="ChEBI" id="CHEBI:29105"/>
    </cofactor>
    <text evidence="8">Binds 2 Zn(2+) ions.</text>
</comment>
<dbReference type="Pfam" id="PF23023">
    <property type="entry name" value="Anti-Pycsar_Apyc1"/>
    <property type="match status" value="1"/>
</dbReference>
<evidence type="ECO:0000313" key="9">
    <source>
        <dbReference type="EMBL" id="AJA53960.1"/>
    </source>
</evidence>
<comment type="subunit">
    <text evidence="1 8">Homodimer.</text>
</comment>
<evidence type="ECO:0000313" key="10">
    <source>
        <dbReference type="EMBL" id="KRU14015.1"/>
    </source>
</evidence>
<dbReference type="SUPFAM" id="SSF56281">
    <property type="entry name" value="Metallo-hydrolase/oxidoreductase"/>
    <property type="match status" value="1"/>
</dbReference>
<dbReference type="NCBIfam" id="NF000801">
    <property type="entry name" value="PRK00055.1-3"/>
    <property type="match status" value="1"/>
</dbReference>
<evidence type="ECO:0000313" key="12">
    <source>
        <dbReference type="Proteomes" id="UP000030905"/>
    </source>
</evidence>
<gene>
    <name evidence="8 9" type="primary">rnz</name>
    <name evidence="9" type="ORF">CLPA_c39340</name>
    <name evidence="10" type="ORF">CP6013_03271</name>
</gene>
<evidence type="ECO:0000256" key="1">
    <source>
        <dbReference type="ARBA" id="ARBA00011738"/>
    </source>
</evidence>
<sequence>MIDIYLLGCGGSMPVPNRSLTSLLVSVNGSKLLIDCGEGTQVSMKILGSGFKAIDAICFTHYHADHVAGLPGLLLTIANSGRVDPLTLIGPTGLKNVVNGMTVIAPMLPYELNLVEVQQEFYEFRLNHMIIHTINCDHTLPCLGYSIEIKRMNKFNKEKAESNKIPTKFWSILQRGNRVQFNSEIFTPEMVLGDERKGIKICYITDTRPIDSIVNFIKESDLFICEGMYGDEKNIEKAIKNKHMTFKEAAILAKLSRVQELWLTHFSPALNDPEMYLEQTRSIFYNTVIGKDRIYKNINYKNL</sequence>
<feature type="binding site" evidence="8">
    <location>
        <position position="65"/>
    </location>
    <ligand>
        <name>Zn(2+)</name>
        <dbReference type="ChEBI" id="CHEBI:29105"/>
        <label>2</label>
        <note>catalytic</note>
    </ligand>
</feature>
<evidence type="ECO:0000256" key="4">
    <source>
        <dbReference type="ARBA" id="ARBA00022723"/>
    </source>
</evidence>
<comment type="similarity">
    <text evidence="8">Belongs to the RNase Z family.</text>
</comment>
<comment type="function">
    <text evidence="8">Zinc phosphodiesterase, which displays some tRNA 3'-processing endonuclease activity. Probably involved in tRNA maturation, by removing a 3'-trailer from precursor tRNA.</text>
</comment>
<evidence type="ECO:0000256" key="3">
    <source>
        <dbReference type="ARBA" id="ARBA00022722"/>
    </source>
</evidence>
<protein>
    <recommendedName>
        <fullName evidence="8">Ribonuclease Z</fullName>
        <shortName evidence="8">RNase Z</shortName>
        <ecNumber evidence="8">3.1.26.11</ecNumber>
    </recommendedName>
    <alternativeName>
        <fullName evidence="8">tRNA 3 endonuclease</fullName>
    </alternativeName>
    <alternativeName>
        <fullName evidence="8">tRNase Z</fullName>
    </alternativeName>
</protein>
<feature type="binding site" evidence="8">
    <location>
        <position position="66"/>
    </location>
    <ligand>
        <name>Zn(2+)</name>
        <dbReference type="ChEBI" id="CHEBI:29105"/>
        <label>2</label>
        <note>catalytic</note>
    </ligand>
</feature>
<dbReference type="EMBL" id="JPGY02000001">
    <property type="protein sequence ID" value="KRU14015.1"/>
    <property type="molecule type" value="Genomic_DNA"/>
</dbReference>
<evidence type="ECO:0000313" key="11">
    <source>
        <dbReference type="Proteomes" id="UP000028042"/>
    </source>
</evidence>
<evidence type="ECO:0000256" key="7">
    <source>
        <dbReference type="ARBA" id="ARBA00022833"/>
    </source>
</evidence>
<dbReference type="Proteomes" id="UP000028042">
    <property type="component" value="Unassembled WGS sequence"/>
</dbReference>
<proteinExistence type="inferred from homology"/>
<name>A0A0H3J9F7_CLOPA</name>
<reference evidence="9 12" key="1">
    <citation type="journal article" date="2015" name="Genome Announc.">
        <title>Complete Genome Sequence of the Nitrogen-Fixing and Solvent-Producing Clostridium pasteurianum DSM 525.</title>
        <authorList>
            <person name="Poehlein A."/>
            <person name="Grosse-Honebrink A."/>
            <person name="Zhang Y."/>
            <person name="Minton N.P."/>
            <person name="Daniel R."/>
        </authorList>
    </citation>
    <scope>NUCLEOTIDE SEQUENCE [LARGE SCALE GENOMIC DNA]</scope>
    <source>
        <strain evidence="9">DSM 525</strain>
        <strain evidence="12">DSM 525 / ATCC 6013</strain>
    </source>
</reference>
<dbReference type="HAMAP" id="MF_01818">
    <property type="entry name" value="RNase_Z_BN"/>
    <property type="match status" value="1"/>
</dbReference>
<keyword evidence="12" id="KW-1185">Reference proteome</keyword>
<dbReference type="GO" id="GO:0042781">
    <property type="term" value="F:3'-tRNA processing endoribonuclease activity"/>
    <property type="evidence" value="ECO:0007669"/>
    <property type="project" value="UniProtKB-UniRule"/>
</dbReference>
<dbReference type="CDD" id="cd07717">
    <property type="entry name" value="RNaseZ_ZiPD-like_MBL-fold"/>
    <property type="match status" value="1"/>
</dbReference>
<dbReference type="KEGG" id="cpat:CLPA_c39340"/>
<dbReference type="GeneID" id="93076014"/>
<dbReference type="PANTHER" id="PTHR46018:SF2">
    <property type="entry name" value="ZINC PHOSPHODIESTERASE ELAC PROTEIN 1"/>
    <property type="match status" value="1"/>
</dbReference>
<keyword evidence="7 8" id="KW-0862">Zinc</keyword>
<dbReference type="AlphaFoldDB" id="A0A0H3J9F7"/>
<keyword evidence="4 8" id="KW-0479">Metal-binding</keyword>
<feature type="binding site" evidence="8">
    <location>
        <position position="265"/>
    </location>
    <ligand>
        <name>Zn(2+)</name>
        <dbReference type="ChEBI" id="CHEBI:29105"/>
        <label>2</label>
        <note>catalytic</note>
    </ligand>
</feature>
<dbReference type="RefSeq" id="WP_003445143.1">
    <property type="nucleotide sequence ID" value="NZ_ANZB01000006.1"/>
</dbReference>
<dbReference type="Proteomes" id="UP000030905">
    <property type="component" value="Chromosome"/>
</dbReference>
<feature type="binding site" evidence="8">
    <location>
        <position position="138"/>
    </location>
    <ligand>
        <name>Zn(2+)</name>
        <dbReference type="ChEBI" id="CHEBI:29105"/>
        <label>1</label>
        <note>catalytic</note>
    </ligand>
</feature>
<comment type="catalytic activity">
    <reaction evidence="8">
        <text>Endonucleolytic cleavage of RNA, removing extra 3' nucleotides from tRNA precursor, generating 3' termini of tRNAs. A 3'-hydroxy group is left at the tRNA terminus and a 5'-phosphoryl group is left at the trailer molecule.</text>
        <dbReference type="EC" id="3.1.26.11"/>
    </reaction>
</comment>
<dbReference type="InterPro" id="IPR013471">
    <property type="entry name" value="RNase_Z/BN"/>
</dbReference>
<dbReference type="Gene3D" id="3.60.15.10">
    <property type="entry name" value="Ribonuclease Z/Hydroxyacylglutathione hydrolase-like"/>
    <property type="match status" value="1"/>
</dbReference>